<dbReference type="FunFam" id="2.10.110.10:FF:000020">
    <property type="entry name" value="PDZ and LIM domain protein 5"/>
    <property type="match status" value="1"/>
</dbReference>
<dbReference type="GO" id="GO:0005524">
    <property type="term" value="F:ATP binding"/>
    <property type="evidence" value="ECO:0007669"/>
    <property type="project" value="UniProtKB-UniRule"/>
</dbReference>
<dbReference type="CDD" id="cd09361">
    <property type="entry name" value="LIM1_Enigma_like"/>
    <property type="match status" value="1"/>
</dbReference>
<dbReference type="GO" id="GO:0005886">
    <property type="term" value="C:plasma membrane"/>
    <property type="evidence" value="ECO:0007669"/>
    <property type="project" value="UniProtKB-SubCell"/>
</dbReference>
<evidence type="ECO:0000259" key="28">
    <source>
        <dbReference type="PROSITE" id="PS50023"/>
    </source>
</evidence>
<feature type="binding site" evidence="24">
    <location>
        <position position="844"/>
    </location>
    <ligand>
        <name>ATP</name>
        <dbReference type="ChEBI" id="CHEBI:30616"/>
    </ligand>
</feature>
<keyword evidence="14 23" id="KW-0862">Zinc</keyword>
<feature type="region of interest" description="Disordered" evidence="25">
    <location>
        <begin position="1073"/>
        <end position="1135"/>
    </location>
</feature>
<keyword evidence="17 26" id="KW-1133">Transmembrane helix</keyword>
<dbReference type="PROSITE" id="PS50023">
    <property type="entry name" value="LIM_DOMAIN_2"/>
    <property type="match status" value="2"/>
</dbReference>
<feature type="transmembrane region" description="Helical" evidence="26">
    <location>
        <begin position="739"/>
        <end position="761"/>
    </location>
</feature>
<keyword evidence="21" id="KW-0675">Receptor</keyword>
<evidence type="ECO:0000313" key="32">
    <source>
        <dbReference type="Proteomes" id="UP000316079"/>
    </source>
</evidence>
<dbReference type="PROSITE" id="PS00107">
    <property type="entry name" value="PROTEIN_KINASE_ATP"/>
    <property type="match status" value="1"/>
</dbReference>
<evidence type="ECO:0000256" key="13">
    <source>
        <dbReference type="ARBA" id="ARBA00022777"/>
    </source>
</evidence>
<dbReference type="CDD" id="cd23613">
    <property type="entry name" value="TFP_LU_ECD_BMPR1B"/>
    <property type="match status" value="1"/>
</dbReference>
<keyword evidence="6" id="KW-1003">Cell membrane</keyword>
<reference evidence="31 32" key="1">
    <citation type="journal article" date="2019" name="Sci. Data">
        <title>Hybrid genome assembly and annotation of Danionella translucida.</title>
        <authorList>
            <person name="Kadobianskyi M."/>
            <person name="Schulze L."/>
            <person name="Schuelke M."/>
            <person name="Judkewitz B."/>
        </authorList>
    </citation>
    <scope>NUCLEOTIDE SEQUENCE [LARGE SCALE GENOMIC DNA]</scope>
    <source>
        <strain evidence="31 32">Bolton</strain>
    </source>
</reference>
<dbReference type="CDD" id="cd06753">
    <property type="entry name" value="PDZ_PDLIM-like"/>
    <property type="match status" value="1"/>
</dbReference>
<comment type="similarity">
    <text evidence="4">Belongs to the protein kinase superfamily. TKL Ser/Thr protein kinase family. TGFB receptor subfamily.</text>
</comment>
<evidence type="ECO:0000256" key="18">
    <source>
        <dbReference type="ARBA" id="ARBA00023038"/>
    </source>
</evidence>
<dbReference type="Gene3D" id="2.30.42.10">
    <property type="match status" value="1"/>
</dbReference>
<evidence type="ECO:0000256" key="3">
    <source>
        <dbReference type="ARBA" id="ARBA00004251"/>
    </source>
</evidence>
<dbReference type="SUPFAM" id="SSF57302">
    <property type="entry name" value="Snake toxin-like"/>
    <property type="match status" value="1"/>
</dbReference>
<evidence type="ECO:0000256" key="6">
    <source>
        <dbReference type="ARBA" id="ARBA00022475"/>
    </source>
</evidence>
<evidence type="ECO:0000256" key="15">
    <source>
        <dbReference type="ARBA" id="ARBA00022840"/>
    </source>
</evidence>
<evidence type="ECO:0000256" key="2">
    <source>
        <dbReference type="ARBA" id="ARBA00001946"/>
    </source>
</evidence>
<proteinExistence type="inferred from homology"/>
<dbReference type="SUPFAM" id="SSF57716">
    <property type="entry name" value="Glucocorticoid receptor-like (DNA-binding domain)"/>
    <property type="match status" value="3"/>
</dbReference>
<dbReference type="Gene3D" id="3.30.200.20">
    <property type="entry name" value="Phosphorylase Kinase, domain 1"/>
    <property type="match status" value="1"/>
</dbReference>
<dbReference type="SMART" id="SM00132">
    <property type="entry name" value="LIM"/>
    <property type="match status" value="3"/>
</dbReference>
<comment type="subcellular location">
    <subcellularLocation>
        <location evidence="3">Cell membrane</location>
        <topology evidence="3">Single-pass type I membrane protein</topology>
    </subcellularLocation>
</comment>
<dbReference type="Proteomes" id="UP000316079">
    <property type="component" value="Unassembled WGS sequence"/>
</dbReference>
<dbReference type="GO" id="GO:0071363">
    <property type="term" value="P:cellular response to growth factor stimulus"/>
    <property type="evidence" value="ECO:0007669"/>
    <property type="project" value="TreeGrafter"/>
</dbReference>
<keyword evidence="19 26" id="KW-0472">Membrane</keyword>
<dbReference type="Pfam" id="PF00069">
    <property type="entry name" value="Pkinase"/>
    <property type="match status" value="1"/>
</dbReference>
<dbReference type="GO" id="GO:0046872">
    <property type="term" value="F:metal ion binding"/>
    <property type="evidence" value="ECO:0007669"/>
    <property type="project" value="UniProtKB-KW"/>
</dbReference>
<dbReference type="AlphaFoldDB" id="A0A553R7Z4"/>
<dbReference type="Pfam" id="PF08515">
    <property type="entry name" value="TGF_beta_GS"/>
    <property type="match status" value="1"/>
</dbReference>
<comment type="cofactor">
    <cofactor evidence="1">
        <name>Mn(2+)</name>
        <dbReference type="ChEBI" id="CHEBI:29035"/>
    </cofactor>
</comment>
<evidence type="ECO:0000256" key="23">
    <source>
        <dbReference type="PROSITE-ProRule" id="PRU00125"/>
    </source>
</evidence>
<evidence type="ECO:0000256" key="11">
    <source>
        <dbReference type="ARBA" id="ARBA00022729"/>
    </source>
</evidence>
<evidence type="ECO:0000256" key="4">
    <source>
        <dbReference type="ARBA" id="ARBA00009605"/>
    </source>
</evidence>
<dbReference type="SMART" id="SM00467">
    <property type="entry name" value="GS"/>
    <property type="match status" value="1"/>
</dbReference>
<evidence type="ECO:0000256" key="17">
    <source>
        <dbReference type="ARBA" id="ARBA00022989"/>
    </source>
</evidence>
<dbReference type="PROSITE" id="PS00478">
    <property type="entry name" value="LIM_DOMAIN_1"/>
    <property type="match status" value="1"/>
</dbReference>
<name>A0A553R7Z4_9TELE</name>
<dbReference type="PROSITE" id="PS50106">
    <property type="entry name" value="PDZ"/>
    <property type="match status" value="1"/>
</dbReference>
<keyword evidence="7" id="KW-0723">Serine/threonine-protein kinase</keyword>
<feature type="domain" description="LIM zinc-binding" evidence="28">
    <location>
        <begin position="260"/>
        <end position="318"/>
    </location>
</feature>
<evidence type="ECO:0000256" key="26">
    <source>
        <dbReference type="SAM" id="Phobius"/>
    </source>
</evidence>
<dbReference type="SMART" id="SM00220">
    <property type="entry name" value="S_TKc"/>
    <property type="match status" value="1"/>
</dbReference>
<keyword evidence="9 26" id="KW-0812">Transmembrane</keyword>
<dbReference type="InterPro" id="IPR011009">
    <property type="entry name" value="Kinase-like_dom_sf"/>
</dbReference>
<dbReference type="PROSITE" id="PS00108">
    <property type="entry name" value="PROTEIN_KINASE_ST"/>
    <property type="match status" value="1"/>
</dbReference>
<comment type="cofactor">
    <cofactor evidence="2">
        <name>Mg(2+)</name>
        <dbReference type="ChEBI" id="CHEBI:18420"/>
    </cofactor>
</comment>
<dbReference type="Pfam" id="PF00595">
    <property type="entry name" value="PDZ"/>
    <property type="match status" value="1"/>
</dbReference>
<dbReference type="SMART" id="SM00228">
    <property type="entry name" value="PDZ"/>
    <property type="match status" value="1"/>
</dbReference>
<evidence type="ECO:0000259" key="29">
    <source>
        <dbReference type="PROSITE" id="PS50106"/>
    </source>
</evidence>
<accession>A0A553R7Z4</accession>
<gene>
    <name evidence="31" type="ORF">DNTS_032803</name>
</gene>
<comment type="caution">
    <text evidence="31">The sequence shown here is derived from an EMBL/GenBank/DDBJ whole genome shotgun (WGS) entry which is preliminary data.</text>
</comment>
<dbReference type="Pfam" id="PF00412">
    <property type="entry name" value="LIM"/>
    <property type="match status" value="2"/>
</dbReference>
<feature type="domain" description="LIM zinc-binding" evidence="28">
    <location>
        <begin position="319"/>
        <end position="378"/>
    </location>
</feature>
<dbReference type="EMBL" id="SRMA01025177">
    <property type="protein sequence ID" value="TRY98302.1"/>
    <property type="molecule type" value="Genomic_DNA"/>
</dbReference>
<keyword evidence="11" id="KW-0732">Signal</keyword>
<evidence type="ECO:0000256" key="19">
    <source>
        <dbReference type="ARBA" id="ARBA00023136"/>
    </source>
</evidence>
<evidence type="ECO:0000256" key="25">
    <source>
        <dbReference type="SAM" id="MobiDB-lite"/>
    </source>
</evidence>
<dbReference type="CDD" id="cd09362">
    <property type="entry name" value="LIM2_Enigma_like"/>
    <property type="match status" value="1"/>
</dbReference>
<evidence type="ECO:0000259" key="27">
    <source>
        <dbReference type="PROSITE" id="PS50011"/>
    </source>
</evidence>
<feature type="domain" description="GS" evidence="30">
    <location>
        <begin position="787"/>
        <end position="816"/>
    </location>
</feature>
<evidence type="ECO:0000256" key="20">
    <source>
        <dbReference type="ARBA" id="ARBA00023157"/>
    </source>
</evidence>
<keyword evidence="12 24" id="KW-0547">Nucleotide-binding</keyword>
<dbReference type="PANTHER" id="PTHR23255:SF62">
    <property type="entry name" value="BONE MORPHOGENETIC PROTEIN RECEPTOR TYPE-1B"/>
    <property type="match status" value="1"/>
</dbReference>
<dbReference type="InterPro" id="IPR000719">
    <property type="entry name" value="Prot_kinase_dom"/>
</dbReference>
<dbReference type="PANTHER" id="PTHR23255">
    <property type="entry name" value="TRANSFORMING GROWTH FACTOR-BETA RECEPTOR TYPE I AND II"/>
    <property type="match status" value="1"/>
</dbReference>
<dbReference type="PROSITE" id="PS50011">
    <property type="entry name" value="PROTEIN_KINASE_DOM"/>
    <property type="match status" value="1"/>
</dbReference>
<dbReference type="InterPro" id="IPR000333">
    <property type="entry name" value="TGFB_receptor"/>
</dbReference>
<keyword evidence="13" id="KW-0418">Kinase</keyword>
<evidence type="ECO:0000256" key="14">
    <source>
        <dbReference type="ARBA" id="ARBA00022833"/>
    </source>
</evidence>
<dbReference type="InterPro" id="IPR045860">
    <property type="entry name" value="Snake_toxin-like_sf"/>
</dbReference>
<keyword evidence="22" id="KW-0464">Manganese</keyword>
<dbReference type="InterPro" id="IPR003605">
    <property type="entry name" value="GS_dom"/>
</dbReference>
<dbReference type="GO" id="GO:0043235">
    <property type="term" value="C:receptor complex"/>
    <property type="evidence" value="ECO:0007669"/>
    <property type="project" value="TreeGrafter"/>
</dbReference>
<keyword evidence="32" id="KW-1185">Reference proteome</keyword>
<evidence type="ECO:0000256" key="9">
    <source>
        <dbReference type="ARBA" id="ARBA00022692"/>
    </source>
</evidence>
<dbReference type="Gene3D" id="2.10.60.10">
    <property type="entry name" value="CD59"/>
    <property type="match status" value="1"/>
</dbReference>
<evidence type="ECO:0000256" key="8">
    <source>
        <dbReference type="ARBA" id="ARBA00022679"/>
    </source>
</evidence>
<dbReference type="GO" id="GO:0004675">
    <property type="term" value="F:transmembrane receptor protein serine/threonine kinase activity"/>
    <property type="evidence" value="ECO:0007669"/>
    <property type="project" value="UniProtKB-EC"/>
</dbReference>
<dbReference type="Pfam" id="PF01064">
    <property type="entry name" value="Activin_recp"/>
    <property type="match status" value="1"/>
</dbReference>
<dbReference type="InterPro" id="IPR001478">
    <property type="entry name" value="PDZ"/>
</dbReference>
<dbReference type="FunFam" id="3.30.200.20:FF:000055">
    <property type="entry name" value="Receptor protein serine/threonine kinase"/>
    <property type="match status" value="1"/>
</dbReference>
<dbReference type="InterPro" id="IPR000472">
    <property type="entry name" value="Activin_recp"/>
</dbReference>
<dbReference type="FunFam" id="2.10.110.10:FF:000014">
    <property type="entry name" value="PDZ and LIM domain protein 5"/>
    <property type="match status" value="1"/>
</dbReference>
<evidence type="ECO:0000256" key="16">
    <source>
        <dbReference type="ARBA" id="ARBA00022842"/>
    </source>
</evidence>
<dbReference type="PROSITE" id="PS51256">
    <property type="entry name" value="GS"/>
    <property type="match status" value="1"/>
</dbReference>
<feature type="domain" description="PDZ" evidence="29">
    <location>
        <begin position="10"/>
        <end position="86"/>
    </location>
</feature>
<keyword evidence="15 24" id="KW-0067">ATP-binding</keyword>
<keyword evidence="20" id="KW-1015">Disulfide bond</keyword>
<dbReference type="EC" id="2.7.11.30" evidence="5"/>
<keyword evidence="16" id="KW-0460">Magnesium</keyword>
<dbReference type="SUPFAM" id="SSF50156">
    <property type="entry name" value="PDZ domain-like"/>
    <property type="match status" value="1"/>
</dbReference>
<dbReference type="FunFam" id="2.10.60.10:FF:000001">
    <property type="entry name" value="Receptor protein serine/threonine kinase"/>
    <property type="match status" value="1"/>
</dbReference>
<dbReference type="InterPro" id="IPR008271">
    <property type="entry name" value="Ser/Thr_kinase_AS"/>
</dbReference>
<evidence type="ECO:0000313" key="31">
    <source>
        <dbReference type="EMBL" id="TRY98302.1"/>
    </source>
</evidence>
<sequence length="1143" mass="128693">MSSKYCVELQGPAPWGFRLQGGKDFNMPLSISRLSDGGKAARAGVSVGDLLLSIEGISTDGMNHLEAQNKIKSSAAKLNLSLLRASSLPKADVEPKVTPDTKLPRKPITEVDIEFYHVPSHGDASRKRIMEDTEDWHHSQEPEAAKRTPKLVKINPKIGPRYHNLRDWHHGVSARTLNVLSLVEEVEASAHVTCVVKTMIKAPGTPVRNGSGLITPTFGALNSSIPLGPALDRPVPRPHPKDEASLVQMAEHIPAGTRTPMCAHCDRVIRGPFLVAMGHSWHPDEFRCAHCNISLSELGFVEEQGSVFCQHCYEDLLAPTCARCQHKILGEVINALKQTWHVYCFLCASCQQPIRNDTFHLEDGEPYCERDYNALFNSGCLGCDFPIEAGDKFLEALGGCWHDTCFVCTHEIGGPELLLQKEQTALQETHTCLENISALSGKWDDGDAQEDMLLQWIHCGRRWSSAFERLAMDRLCTKKTPRPTVASSAYRNLLKLLVDSSSNSCLPYCSLLSFPAYSGFLKSSLPYVYPSYSGLPAAHHSWLASWELGQLHLCSWCEAVIEAAPGGHTLTHTQERERERERERELCRQPRDSLAPWSRAETEGRWICGGRACFFGFWDSWMKAWVEERRETGSDAAVVPQRFLWCLCYHHCPEDSTNNTCRTDGFCFTMVEEEGGAAVMTSGCLGLVGSDFQCKDTANSKQRRALECCTDQDFCNRDLHPTLPPLRTPSYVVGDIHHIALLISVTVCSFILTFVIIFCYFRYKRQELEARYTLALPPDETFIPPGESLRDLIEQSQSSGSGSGLPLLVQRTIAKQIQMVTQIGKGRYGEVWMGRWRGERVAVKVFFTTEEASWFRETEIYQTVLMRHQNILGFIAADIKGTGSWTQLYLITDYHENGSLYDYLKCTTLDSRAMLRLAYSCVSGLCHLHTEIFGTQGKPAIAHRDLKSKNILVKRNGACCIADLGLAVKFISDTNEVDIPLNTRVGTKRFMAPEVLDETLNRSHFQSYIMADMYSFGLILWEIARRTVSGGMVEDYQLPYHDHVPSDPSYEDMREVVCIKRIRPSFPNRWSRYQSLKENQRPTLKRPETHRAGEREREKQTLESSVFKSEGGGTSRARPEHEESSEDTGENQSFRLERLWLLG</sequence>
<evidence type="ECO:0000256" key="22">
    <source>
        <dbReference type="ARBA" id="ARBA00023211"/>
    </source>
</evidence>
<evidence type="ECO:0000256" key="10">
    <source>
        <dbReference type="ARBA" id="ARBA00022723"/>
    </source>
</evidence>
<evidence type="ECO:0000259" key="30">
    <source>
        <dbReference type="PROSITE" id="PS51256"/>
    </source>
</evidence>
<evidence type="ECO:0000256" key="7">
    <source>
        <dbReference type="ARBA" id="ARBA00022527"/>
    </source>
</evidence>
<keyword evidence="10 23" id="KW-0479">Metal-binding</keyword>
<dbReference type="SUPFAM" id="SSF56112">
    <property type="entry name" value="Protein kinase-like (PK-like)"/>
    <property type="match status" value="1"/>
</dbReference>
<keyword evidence="18 23" id="KW-0440">LIM domain</keyword>
<evidence type="ECO:0000256" key="12">
    <source>
        <dbReference type="ARBA" id="ARBA00022741"/>
    </source>
</evidence>
<dbReference type="Gene3D" id="2.10.110.10">
    <property type="entry name" value="Cysteine Rich Protein"/>
    <property type="match status" value="3"/>
</dbReference>
<organism evidence="31 32">
    <name type="scientific">Danionella cerebrum</name>
    <dbReference type="NCBI Taxonomy" id="2873325"/>
    <lineage>
        <taxon>Eukaryota</taxon>
        <taxon>Metazoa</taxon>
        <taxon>Chordata</taxon>
        <taxon>Craniata</taxon>
        <taxon>Vertebrata</taxon>
        <taxon>Euteleostomi</taxon>
        <taxon>Actinopterygii</taxon>
        <taxon>Neopterygii</taxon>
        <taxon>Teleostei</taxon>
        <taxon>Ostariophysi</taxon>
        <taxon>Cypriniformes</taxon>
        <taxon>Danionidae</taxon>
        <taxon>Danioninae</taxon>
        <taxon>Danionella</taxon>
    </lineage>
</organism>
<keyword evidence="8" id="KW-0808">Transferase</keyword>
<evidence type="ECO:0000256" key="21">
    <source>
        <dbReference type="ARBA" id="ARBA00023170"/>
    </source>
</evidence>
<feature type="domain" description="Protein kinase" evidence="27">
    <location>
        <begin position="817"/>
        <end position="1107"/>
    </location>
</feature>
<evidence type="ECO:0000256" key="5">
    <source>
        <dbReference type="ARBA" id="ARBA00012401"/>
    </source>
</evidence>
<dbReference type="InterPro" id="IPR036034">
    <property type="entry name" value="PDZ_sf"/>
</dbReference>
<dbReference type="FunFam" id="1.10.510.10:FF:000018">
    <property type="entry name" value="Receptor protein serine/threonine kinase"/>
    <property type="match status" value="1"/>
</dbReference>
<protein>
    <recommendedName>
        <fullName evidence="5">receptor protein serine/threonine kinase</fullName>
        <ecNumber evidence="5">2.7.11.30</ecNumber>
    </recommendedName>
</protein>
<feature type="compositionally biased region" description="Basic and acidic residues" evidence="25">
    <location>
        <begin position="1085"/>
        <end position="1101"/>
    </location>
</feature>
<evidence type="ECO:0000256" key="24">
    <source>
        <dbReference type="PROSITE-ProRule" id="PRU10141"/>
    </source>
</evidence>
<evidence type="ECO:0000256" key="1">
    <source>
        <dbReference type="ARBA" id="ARBA00001936"/>
    </source>
</evidence>
<dbReference type="OrthoDB" id="69842at2759"/>
<dbReference type="FunFam" id="2.30.42.10:FF:000019">
    <property type="entry name" value="LIM domain binding 3 isoform 1"/>
    <property type="match status" value="1"/>
</dbReference>
<dbReference type="Gene3D" id="1.10.510.10">
    <property type="entry name" value="Transferase(Phosphotransferase) domain 1"/>
    <property type="match status" value="1"/>
</dbReference>
<dbReference type="InterPro" id="IPR001781">
    <property type="entry name" value="Znf_LIM"/>
</dbReference>
<dbReference type="InterPro" id="IPR017441">
    <property type="entry name" value="Protein_kinase_ATP_BS"/>
</dbReference>